<keyword evidence="1" id="KW-0175">Coiled coil</keyword>
<organism evidence="3 4">
    <name type="scientific">Microthyrium microscopicum</name>
    <dbReference type="NCBI Taxonomy" id="703497"/>
    <lineage>
        <taxon>Eukaryota</taxon>
        <taxon>Fungi</taxon>
        <taxon>Dikarya</taxon>
        <taxon>Ascomycota</taxon>
        <taxon>Pezizomycotina</taxon>
        <taxon>Dothideomycetes</taxon>
        <taxon>Dothideomycetes incertae sedis</taxon>
        <taxon>Microthyriales</taxon>
        <taxon>Microthyriaceae</taxon>
        <taxon>Microthyrium</taxon>
    </lineage>
</organism>
<evidence type="ECO:0000313" key="3">
    <source>
        <dbReference type="EMBL" id="KAF2671428.1"/>
    </source>
</evidence>
<reference evidence="3" key="1">
    <citation type="journal article" date="2020" name="Stud. Mycol.">
        <title>101 Dothideomycetes genomes: a test case for predicting lifestyles and emergence of pathogens.</title>
        <authorList>
            <person name="Haridas S."/>
            <person name="Albert R."/>
            <person name="Binder M."/>
            <person name="Bloem J."/>
            <person name="Labutti K."/>
            <person name="Salamov A."/>
            <person name="Andreopoulos B."/>
            <person name="Baker S."/>
            <person name="Barry K."/>
            <person name="Bills G."/>
            <person name="Bluhm B."/>
            <person name="Cannon C."/>
            <person name="Castanera R."/>
            <person name="Culley D."/>
            <person name="Daum C."/>
            <person name="Ezra D."/>
            <person name="Gonzalez J."/>
            <person name="Henrissat B."/>
            <person name="Kuo A."/>
            <person name="Liang C."/>
            <person name="Lipzen A."/>
            <person name="Lutzoni F."/>
            <person name="Magnuson J."/>
            <person name="Mondo S."/>
            <person name="Nolan M."/>
            <person name="Ohm R."/>
            <person name="Pangilinan J."/>
            <person name="Park H.-J."/>
            <person name="Ramirez L."/>
            <person name="Alfaro M."/>
            <person name="Sun H."/>
            <person name="Tritt A."/>
            <person name="Yoshinaga Y."/>
            <person name="Zwiers L.-H."/>
            <person name="Turgeon B."/>
            <person name="Goodwin S."/>
            <person name="Spatafora J."/>
            <person name="Crous P."/>
            <person name="Grigoriev I."/>
        </authorList>
    </citation>
    <scope>NUCLEOTIDE SEQUENCE</scope>
    <source>
        <strain evidence="3">CBS 115976</strain>
    </source>
</reference>
<keyword evidence="4" id="KW-1185">Reference proteome</keyword>
<feature type="compositionally biased region" description="Basic residues" evidence="2">
    <location>
        <begin position="46"/>
        <end position="56"/>
    </location>
</feature>
<evidence type="ECO:0000256" key="2">
    <source>
        <dbReference type="SAM" id="MobiDB-lite"/>
    </source>
</evidence>
<feature type="coiled-coil region" evidence="1">
    <location>
        <begin position="71"/>
        <end position="112"/>
    </location>
</feature>
<evidence type="ECO:0000313" key="4">
    <source>
        <dbReference type="Proteomes" id="UP000799302"/>
    </source>
</evidence>
<proteinExistence type="predicted"/>
<gene>
    <name evidence="3" type="ORF">BT63DRAFT_216669</name>
</gene>
<accession>A0A6A6UK33</accession>
<protein>
    <submittedName>
        <fullName evidence="3">Uncharacterized protein</fullName>
    </submittedName>
</protein>
<dbReference type="EMBL" id="MU004233">
    <property type="protein sequence ID" value="KAF2671428.1"/>
    <property type="molecule type" value="Genomic_DNA"/>
</dbReference>
<dbReference type="AlphaFoldDB" id="A0A6A6UK33"/>
<sequence>MGRKGKKKQQAAPSQSKVGSIQLPSIIGQNATSQELVRDEMQGLTKHQRRKKRRRARNLEIQQTRDYGHEAQVKEAKRQALDSQYDELKAQVQQQEAQITKLHKTYLQLKAAHTLPEMIELKLINKYIQKSQMYVSQLQEDINQGPNTQGSQRNARLELLHARIQHTHLQCLEIHLIEPALPSSEMADLPNGVRGLQLPLYQLQDNLNRIAKAQNDLYYPPSAPLQYHPSLEFHKEVMSPSWTNTHGHTDSDSDSNRNWPRGYQGSVSIAQLHGQSSKIQSQIKPSPSRLSEREKMEEEARRLLHQHEVEGPLGQRKQRKLRDLTTKLGPPWLPFEVKKPRTWDTRRLKDASDFPEWYQRLRLMEEDPYDSGLCESDFDQDISELESEHKSECECSTGGGYCKETCKAQIRHLQNMGCYDYPGGAEERQFRDDSSCDYYHELKERRYNRKERLISLCTEKSTAERKQILELERRIRVFKNENKDRRAMKRRKLKQKSIDSPLASISLSEEYWIYCNDYAGRPWQGLFDFKYVKFSAAQGNNIAGSIYFHHLRNAYRIDSFKSPVDPYDPFDVTCENGKFGMTARFFGDNYIKLVLHRHMVVRLLSRIGTATTPQAEMPELFTFVGIRSELAEDEDCYIHEPRKQFLRETDPNYEETFSDISELGGCGYY</sequence>
<dbReference type="Proteomes" id="UP000799302">
    <property type="component" value="Unassembled WGS sequence"/>
</dbReference>
<feature type="region of interest" description="Disordered" evidence="2">
    <location>
        <begin position="1"/>
        <end position="26"/>
    </location>
</feature>
<evidence type="ECO:0000256" key="1">
    <source>
        <dbReference type="SAM" id="Coils"/>
    </source>
</evidence>
<name>A0A6A6UK33_9PEZI</name>
<feature type="compositionally biased region" description="Low complexity" evidence="2">
    <location>
        <begin position="275"/>
        <end position="288"/>
    </location>
</feature>
<feature type="region of interest" description="Disordered" evidence="2">
    <location>
        <begin position="242"/>
        <end position="321"/>
    </location>
</feature>
<feature type="compositionally biased region" description="Basic and acidic residues" evidence="2">
    <location>
        <begin position="290"/>
        <end position="310"/>
    </location>
</feature>
<feature type="region of interest" description="Disordered" evidence="2">
    <location>
        <begin position="39"/>
        <end position="71"/>
    </location>
</feature>